<comment type="caution">
    <text evidence="4">The sequence shown here is derived from an EMBL/GenBank/DDBJ whole genome shotgun (WGS) entry which is preliminary data.</text>
</comment>
<proteinExistence type="predicted"/>
<dbReference type="EMBL" id="SOHJ01000007">
    <property type="protein sequence ID" value="TFD60868.1"/>
    <property type="molecule type" value="Genomic_DNA"/>
</dbReference>
<dbReference type="SUPFAM" id="SSF55811">
    <property type="entry name" value="Nudix"/>
    <property type="match status" value="1"/>
</dbReference>
<dbReference type="AlphaFoldDB" id="A0A4R9AFF3"/>
<dbReference type="Pfam" id="PF00293">
    <property type="entry name" value="NUDIX"/>
    <property type="match status" value="1"/>
</dbReference>
<protein>
    <submittedName>
        <fullName evidence="4">NUDIX hydrolase</fullName>
    </submittedName>
</protein>
<accession>A0A4R9AFF3</accession>
<dbReference type="GO" id="GO:0016787">
    <property type="term" value="F:hydrolase activity"/>
    <property type="evidence" value="ECO:0007669"/>
    <property type="project" value="UniProtKB-KW"/>
</dbReference>
<keyword evidence="1 4" id="KW-0378">Hydrolase</keyword>
<dbReference type="GO" id="GO:0019693">
    <property type="term" value="P:ribose phosphate metabolic process"/>
    <property type="evidence" value="ECO:0007669"/>
    <property type="project" value="TreeGrafter"/>
</dbReference>
<dbReference type="RefSeq" id="WP_134514018.1">
    <property type="nucleotide sequence ID" value="NZ_SOHJ01000007.1"/>
</dbReference>
<keyword evidence="5" id="KW-1185">Reference proteome</keyword>
<feature type="region of interest" description="Disordered" evidence="2">
    <location>
        <begin position="195"/>
        <end position="216"/>
    </location>
</feature>
<name>A0A4R9AFF3_9MICO</name>
<dbReference type="CDD" id="cd24158">
    <property type="entry name" value="NUDIX_ADPRase_Rv1700"/>
    <property type="match status" value="1"/>
</dbReference>
<evidence type="ECO:0000256" key="2">
    <source>
        <dbReference type="SAM" id="MobiDB-lite"/>
    </source>
</evidence>
<reference evidence="4 5" key="1">
    <citation type="submission" date="2019-03" db="EMBL/GenBank/DDBJ databases">
        <title>Genomics of glacier-inhabiting Cryobacterium strains.</title>
        <authorList>
            <person name="Liu Q."/>
            <person name="Xin Y.-H."/>
        </authorList>
    </citation>
    <scope>NUCLEOTIDE SEQUENCE [LARGE SCALE GENOMIC DNA]</scope>
    <source>
        <strain evidence="4 5">Sr39</strain>
    </source>
</reference>
<sequence length="216" mass="23637">MPEDLLQDDVVPVQVTASEVVFDGAIWNVRRDSFAYNAASITREYIDHPGAVAVLALDEQDRVLLIKQYRHPTGLRGWELPAGLLDIAGENAVVGAQRELAEEADVVATEWALLTEFYTSPGGSNEAIRVYLARGVSAIAAFERTHEEADIETRWVSLDECVDAVMARRVSNPIMIVGILAAQVARSRGWSALAPADSPWPRHPRSTQSPGLHITV</sequence>
<evidence type="ECO:0000259" key="3">
    <source>
        <dbReference type="PROSITE" id="PS51462"/>
    </source>
</evidence>
<evidence type="ECO:0000313" key="5">
    <source>
        <dbReference type="Proteomes" id="UP000298170"/>
    </source>
</evidence>
<dbReference type="GO" id="GO:0006753">
    <property type="term" value="P:nucleoside phosphate metabolic process"/>
    <property type="evidence" value="ECO:0007669"/>
    <property type="project" value="TreeGrafter"/>
</dbReference>
<dbReference type="OrthoDB" id="9806150at2"/>
<dbReference type="PROSITE" id="PS51462">
    <property type="entry name" value="NUDIX"/>
    <property type="match status" value="1"/>
</dbReference>
<dbReference type="Gene3D" id="3.90.79.10">
    <property type="entry name" value="Nucleoside Triphosphate Pyrophosphohydrolase"/>
    <property type="match status" value="1"/>
</dbReference>
<dbReference type="PANTHER" id="PTHR11839">
    <property type="entry name" value="UDP/ADP-SUGAR PYROPHOSPHATASE"/>
    <property type="match status" value="1"/>
</dbReference>
<evidence type="ECO:0000256" key="1">
    <source>
        <dbReference type="ARBA" id="ARBA00022801"/>
    </source>
</evidence>
<dbReference type="PANTHER" id="PTHR11839:SF31">
    <property type="entry name" value="ADP-RIBOSE PYROPHOSPHATASE"/>
    <property type="match status" value="1"/>
</dbReference>
<dbReference type="GO" id="GO:0005829">
    <property type="term" value="C:cytosol"/>
    <property type="evidence" value="ECO:0007669"/>
    <property type="project" value="TreeGrafter"/>
</dbReference>
<feature type="domain" description="Nudix hydrolase" evidence="3">
    <location>
        <begin position="46"/>
        <end position="183"/>
    </location>
</feature>
<gene>
    <name evidence="4" type="ORF">E3T39_07020</name>
</gene>
<dbReference type="InterPro" id="IPR015797">
    <property type="entry name" value="NUDIX_hydrolase-like_dom_sf"/>
</dbReference>
<organism evidence="4 5">
    <name type="scientific">Cryobacterium suzukii</name>
    <dbReference type="NCBI Taxonomy" id="1259198"/>
    <lineage>
        <taxon>Bacteria</taxon>
        <taxon>Bacillati</taxon>
        <taxon>Actinomycetota</taxon>
        <taxon>Actinomycetes</taxon>
        <taxon>Micrococcales</taxon>
        <taxon>Microbacteriaceae</taxon>
        <taxon>Cryobacterium</taxon>
    </lineage>
</organism>
<evidence type="ECO:0000313" key="4">
    <source>
        <dbReference type="EMBL" id="TFD60868.1"/>
    </source>
</evidence>
<dbReference type="Proteomes" id="UP000298170">
    <property type="component" value="Unassembled WGS sequence"/>
</dbReference>
<dbReference type="InterPro" id="IPR000086">
    <property type="entry name" value="NUDIX_hydrolase_dom"/>
</dbReference>